<evidence type="ECO:0000313" key="1">
    <source>
        <dbReference type="EMBL" id="MDN0076864.1"/>
    </source>
</evidence>
<dbReference type="Proteomes" id="UP001168540">
    <property type="component" value="Unassembled WGS sequence"/>
</dbReference>
<reference evidence="1" key="1">
    <citation type="submission" date="2023-06" db="EMBL/GenBank/DDBJ databases">
        <authorList>
            <person name="Zhang S."/>
        </authorList>
    </citation>
    <scope>NUCLEOTIDE SEQUENCE</scope>
    <source>
        <strain evidence="1">SG2303</strain>
    </source>
</reference>
<keyword evidence="1" id="KW-0560">Oxidoreductase</keyword>
<dbReference type="InterPro" id="IPR036102">
    <property type="entry name" value="OsmC/Ohrsf"/>
</dbReference>
<dbReference type="EC" id="1.11.1.-" evidence="1"/>
<evidence type="ECO:0000313" key="2">
    <source>
        <dbReference type="Proteomes" id="UP001168540"/>
    </source>
</evidence>
<dbReference type="Pfam" id="PF02566">
    <property type="entry name" value="OsmC"/>
    <property type="match status" value="1"/>
</dbReference>
<protein>
    <submittedName>
        <fullName evidence="1">OsmC family protein</fullName>
        <ecNumber evidence="1">1.11.1.-</ecNumber>
    </submittedName>
</protein>
<accession>A0ABT7XSU8</accession>
<sequence>MSASVVELTLTQQDNYRIRLDFGDDVPALIGDEPPPLGQSVGPAPQQLLLAAVSNCLVDSLQFALSKYHQNASPLRGEARATIDRNEHGRLRVQSIEVTLRLGQPADSIEHLDRILDGFEDYCTVSQSVAKGIPTTVRVLGNDGRVLK</sequence>
<keyword evidence="2" id="KW-1185">Reference proteome</keyword>
<proteinExistence type="predicted"/>
<dbReference type="Gene3D" id="3.30.300.20">
    <property type="match status" value="1"/>
</dbReference>
<dbReference type="InterPro" id="IPR015946">
    <property type="entry name" value="KH_dom-like_a/b"/>
</dbReference>
<comment type="caution">
    <text evidence="1">The sequence shown here is derived from an EMBL/GenBank/DDBJ whole genome shotgun (WGS) entry which is preliminary data.</text>
</comment>
<keyword evidence="1" id="KW-0575">Peroxidase</keyword>
<dbReference type="SUPFAM" id="SSF82784">
    <property type="entry name" value="OsmC-like"/>
    <property type="match status" value="1"/>
</dbReference>
<dbReference type="InterPro" id="IPR003718">
    <property type="entry name" value="OsmC/Ohr_fam"/>
</dbReference>
<name>A0ABT7XSU8_9NEIS</name>
<dbReference type="GO" id="GO:0004601">
    <property type="term" value="F:peroxidase activity"/>
    <property type="evidence" value="ECO:0007669"/>
    <property type="project" value="UniProtKB-KW"/>
</dbReference>
<gene>
    <name evidence="1" type="ORF">QU481_18630</name>
</gene>
<organism evidence="1 2">
    <name type="scientific">Crenobacter oryzisoli</name>
    <dbReference type="NCBI Taxonomy" id="3056844"/>
    <lineage>
        <taxon>Bacteria</taxon>
        <taxon>Pseudomonadati</taxon>
        <taxon>Pseudomonadota</taxon>
        <taxon>Betaproteobacteria</taxon>
        <taxon>Neisseriales</taxon>
        <taxon>Neisseriaceae</taxon>
        <taxon>Crenobacter</taxon>
    </lineage>
</organism>
<dbReference type="RefSeq" id="WP_289831500.1">
    <property type="nucleotide sequence ID" value="NZ_JAUEDK010000045.1"/>
</dbReference>
<dbReference type="EMBL" id="JAUEDK010000045">
    <property type="protein sequence ID" value="MDN0076864.1"/>
    <property type="molecule type" value="Genomic_DNA"/>
</dbReference>